<evidence type="ECO:0000313" key="1">
    <source>
        <dbReference type="EMBL" id="KAL3883061.1"/>
    </source>
</evidence>
<dbReference type="AlphaFoldDB" id="A0ABD3XBW8"/>
<gene>
    <name evidence="1" type="ORF">ACJMK2_029354</name>
</gene>
<dbReference type="Proteomes" id="UP001634394">
    <property type="component" value="Unassembled WGS sequence"/>
</dbReference>
<keyword evidence="2" id="KW-1185">Reference proteome</keyword>
<proteinExistence type="predicted"/>
<accession>A0ABD3XBW8</accession>
<reference evidence="1 2" key="1">
    <citation type="submission" date="2024-11" db="EMBL/GenBank/DDBJ databases">
        <title>Chromosome-level genome assembly of the freshwater bivalve Anodonta woodiana.</title>
        <authorList>
            <person name="Chen X."/>
        </authorList>
    </citation>
    <scope>NUCLEOTIDE SEQUENCE [LARGE SCALE GENOMIC DNA]</scope>
    <source>
        <strain evidence="1">MN2024</strain>
        <tissue evidence="1">Gills</tissue>
    </source>
</reference>
<protein>
    <submittedName>
        <fullName evidence="1">Uncharacterized protein</fullName>
    </submittedName>
</protein>
<evidence type="ECO:0000313" key="2">
    <source>
        <dbReference type="Proteomes" id="UP001634394"/>
    </source>
</evidence>
<dbReference type="EMBL" id="JBJQND010000003">
    <property type="protein sequence ID" value="KAL3883061.1"/>
    <property type="molecule type" value="Genomic_DNA"/>
</dbReference>
<comment type="caution">
    <text evidence="1">The sequence shown here is derived from an EMBL/GenBank/DDBJ whole genome shotgun (WGS) entry which is preliminary data.</text>
</comment>
<organism evidence="1 2">
    <name type="scientific">Sinanodonta woodiana</name>
    <name type="common">Chinese pond mussel</name>
    <name type="synonym">Anodonta woodiana</name>
    <dbReference type="NCBI Taxonomy" id="1069815"/>
    <lineage>
        <taxon>Eukaryota</taxon>
        <taxon>Metazoa</taxon>
        <taxon>Spiralia</taxon>
        <taxon>Lophotrochozoa</taxon>
        <taxon>Mollusca</taxon>
        <taxon>Bivalvia</taxon>
        <taxon>Autobranchia</taxon>
        <taxon>Heteroconchia</taxon>
        <taxon>Palaeoheterodonta</taxon>
        <taxon>Unionida</taxon>
        <taxon>Unionoidea</taxon>
        <taxon>Unionidae</taxon>
        <taxon>Unioninae</taxon>
        <taxon>Sinanodonta</taxon>
    </lineage>
</organism>
<sequence length="165" mass="18839">MASSIIKIKKYTHTKGRAYQLDGEKGRIVAHFYKHHVSLDKVTYYCNLCNFRCNQQRDLERHVQYYPDHIVAVQNLLERGQSVDQAFRYCYLAKEESELVWRQRSGGRMKAYGGSPAVLQPDLTVMDYVASKAMTTTIVPAVVAAKGPQKHGPIHMSEAANWKHP</sequence>
<name>A0ABD3XBW8_SINWO</name>